<feature type="domain" description="4Fe-4S ferredoxin-type" evidence="9">
    <location>
        <begin position="141"/>
        <end position="171"/>
    </location>
</feature>
<dbReference type="SUPFAM" id="SSF51905">
    <property type="entry name" value="FAD/NAD(P)-binding domain"/>
    <property type="match status" value="1"/>
</dbReference>
<dbReference type="PANTHER" id="PTHR43498:SF1">
    <property type="entry name" value="COB--COM HETERODISULFIDE REDUCTASE IRON-SULFUR SUBUNIT A"/>
    <property type="match status" value="1"/>
</dbReference>
<keyword evidence="3" id="KW-0004">4Fe-4S</keyword>
<sequence>MADVAVIGAGVAGIQAALDLANHGLHVYLIEREPTIGGHMAQLDKTFPTNDCSMCILSPKMLEVSRHPNVTLLTCTEVASVSGEVGNFSLTLIRHPRYVDENLCNGCGDCVEICPVEVYNRFDAGIGVRKAIYKPHPQAVPDIVIKDNDHCIECGLCYDVCGLDAVLREDAGRTIDITVASIVVATGYATFDARNKVPMRYLDVPDVITSLEFERMINASGPTGGQIRRLSTGQRPRSMAFVQCVGSRDIALGRPYCSGVCCMYAMKNAMLIREKYPETEVIVFYNDIRAYGKGYEEYFERAKAMGVRFVKGFPGEVLDNGDSLMMQVEDCETGVVERFYPELVVLSVGLEPARGADAVADMLGIPHDENGFFSAADEKLGPVLTIRPGIYVAGAAAAPRDIPDSVAMAGAAAMRAYIDALRAE</sequence>
<comment type="caution">
    <text evidence="10">The sequence shown here is derived from an EMBL/GenBank/DDBJ whole genome shotgun (WGS) entry which is preliminary data.</text>
</comment>
<comment type="cofactor">
    <cofactor evidence="1">
        <name>FAD</name>
        <dbReference type="ChEBI" id="CHEBI:57692"/>
    </cofactor>
</comment>
<dbReference type="Pfam" id="PF13187">
    <property type="entry name" value="Fer4_9"/>
    <property type="match status" value="1"/>
</dbReference>
<gene>
    <name evidence="10" type="ORF">ASZ90_010752</name>
</gene>
<dbReference type="GO" id="GO:0046872">
    <property type="term" value="F:metal ion binding"/>
    <property type="evidence" value="ECO:0007669"/>
    <property type="project" value="UniProtKB-KW"/>
</dbReference>
<dbReference type="EMBL" id="LNQE01001278">
    <property type="protein sequence ID" value="KUG19538.1"/>
    <property type="molecule type" value="Genomic_DNA"/>
</dbReference>
<dbReference type="Gene3D" id="3.30.70.20">
    <property type="match status" value="1"/>
</dbReference>
<evidence type="ECO:0000256" key="6">
    <source>
        <dbReference type="ARBA" id="ARBA00023002"/>
    </source>
</evidence>
<organism evidence="10">
    <name type="scientific">hydrocarbon metagenome</name>
    <dbReference type="NCBI Taxonomy" id="938273"/>
    <lineage>
        <taxon>unclassified sequences</taxon>
        <taxon>metagenomes</taxon>
        <taxon>ecological metagenomes</taxon>
    </lineage>
</organism>
<protein>
    <submittedName>
        <fullName evidence="10">Cob--com heterodisulfide reductase subunit a</fullName>
        <ecNumber evidence="10">1.8.98.1</ecNumber>
    </submittedName>
</protein>
<name>A0A0W8FFY1_9ZZZZ</name>
<reference evidence="10" key="1">
    <citation type="journal article" date="2015" name="Proc. Natl. Acad. Sci. U.S.A.">
        <title>Networks of energetic and metabolic interactions define dynamics in microbial communities.</title>
        <authorList>
            <person name="Embree M."/>
            <person name="Liu J.K."/>
            <person name="Al-Bassam M.M."/>
            <person name="Zengler K."/>
        </authorList>
    </citation>
    <scope>NUCLEOTIDE SEQUENCE</scope>
</reference>
<evidence type="ECO:0000259" key="9">
    <source>
        <dbReference type="PROSITE" id="PS51379"/>
    </source>
</evidence>
<keyword evidence="5" id="KW-0274">FAD</keyword>
<comment type="similarity">
    <text evidence="2">Belongs to the HdrA family.</text>
</comment>
<dbReference type="GO" id="GO:0051539">
    <property type="term" value="F:4 iron, 4 sulfur cluster binding"/>
    <property type="evidence" value="ECO:0007669"/>
    <property type="project" value="UniProtKB-KW"/>
</dbReference>
<evidence type="ECO:0000256" key="1">
    <source>
        <dbReference type="ARBA" id="ARBA00001974"/>
    </source>
</evidence>
<dbReference type="AlphaFoldDB" id="A0A0W8FFY1"/>
<evidence type="ECO:0000313" key="10">
    <source>
        <dbReference type="EMBL" id="KUG19538.1"/>
    </source>
</evidence>
<dbReference type="PANTHER" id="PTHR43498">
    <property type="entry name" value="FERREDOXIN:COB-COM HETERODISULFIDE REDUCTASE SUBUNIT A"/>
    <property type="match status" value="1"/>
</dbReference>
<evidence type="ECO:0000256" key="3">
    <source>
        <dbReference type="ARBA" id="ARBA00022485"/>
    </source>
</evidence>
<evidence type="ECO:0000256" key="2">
    <source>
        <dbReference type="ARBA" id="ARBA00006561"/>
    </source>
</evidence>
<dbReference type="InterPro" id="IPR036188">
    <property type="entry name" value="FAD/NAD-bd_sf"/>
</dbReference>
<dbReference type="PROSITE" id="PS00198">
    <property type="entry name" value="4FE4S_FER_1"/>
    <property type="match status" value="2"/>
</dbReference>
<dbReference type="Gene3D" id="3.50.50.60">
    <property type="entry name" value="FAD/NAD(P)-binding domain"/>
    <property type="match status" value="1"/>
</dbReference>
<dbReference type="PRINTS" id="PR00419">
    <property type="entry name" value="ADXRDTASE"/>
</dbReference>
<dbReference type="Pfam" id="PF12831">
    <property type="entry name" value="FAD_oxidored"/>
    <property type="match status" value="1"/>
</dbReference>
<accession>A0A0W8FFY1</accession>
<dbReference type="EC" id="1.8.98.1" evidence="10"/>
<evidence type="ECO:0000256" key="7">
    <source>
        <dbReference type="ARBA" id="ARBA00023004"/>
    </source>
</evidence>
<feature type="domain" description="4Fe-4S ferredoxin-type" evidence="9">
    <location>
        <begin position="95"/>
        <end position="125"/>
    </location>
</feature>
<evidence type="ECO:0000256" key="4">
    <source>
        <dbReference type="ARBA" id="ARBA00022723"/>
    </source>
</evidence>
<keyword evidence="6 10" id="KW-0560">Oxidoreductase</keyword>
<keyword evidence="4" id="KW-0479">Metal-binding</keyword>
<dbReference type="GO" id="GO:0051912">
    <property type="term" value="F:CoB--CoM heterodisulfide reductase activity"/>
    <property type="evidence" value="ECO:0007669"/>
    <property type="project" value="UniProtKB-EC"/>
</dbReference>
<keyword evidence="8" id="KW-0411">Iron-sulfur</keyword>
<dbReference type="InterPro" id="IPR017900">
    <property type="entry name" value="4Fe4S_Fe_S_CS"/>
</dbReference>
<keyword evidence="7" id="KW-0408">Iron</keyword>
<proteinExistence type="inferred from homology"/>
<evidence type="ECO:0000256" key="5">
    <source>
        <dbReference type="ARBA" id="ARBA00022827"/>
    </source>
</evidence>
<evidence type="ECO:0000256" key="8">
    <source>
        <dbReference type="ARBA" id="ARBA00023014"/>
    </source>
</evidence>
<dbReference type="InterPro" id="IPR017896">
    <property type="entry name" value="4Fe4S_Fe-S-bd"/>
</dbReference>
<dbReference type="PROSITE" id="PS51379">
    <property type="entry name" value="4FE4S_FER_2"/>
    <property type="match status" value="2"/>
</dbReference>
<keyword evidence="5" id="KW-0285">Flavoprotein</keyword>
<dbReference type="InterPro" id="IPR039650">
    <property type="entry name" value="HdrA-like"/>
</dbReference>